<dbReference type="FunFam" id="3.40.50.12780:FF:000003">
    <property type="entry name" value="Long-chain-fatty-acid--CoA ligase FadD"/>
    <property type="match status" value="1"/>
</dbReference>
<dbReference type="HOGENOM" id="CLU_000022_59_2_1"/>
<reference evidence="8" key="1">
    <citation type="journal article" date="2013" name="Science">
        <title>The Amborella genome and the evolution of flowering plants.</title>
        <authorList>
            <consortium name="Amborella Genome Project"/>
        </authorList>
    </citation>
    <scope>NUCLEOTIDE SEQUENCE [LARGE SCALE GENOMIC DNA]</scope>
</reference>
<evidence type="ECO:0008006" key="9">
    <source>
        <dbReference type="Google" id="ProtNLM"/>
    </source>
</evidence>
<dbReference type="InterPro" id="IPR000873">
    <property type="entry name" value="AMP-dep_synth/lig_dom"/>
</dbReference>
<dbReference type="Pfam" id="PF00501">
    <property type="entry name" value="AMP-binding"/>
    <property type="match status" value="1"/>
</dbReference>
<name>W1P4C6_AMBTC</name>
<evidence type="ECO:0000259" key="5">
    <source>
        <dbReference type="Pfam" id="PF00501"/>
    </source>
</evidence>
<sequence>MEKSGYGKDGIYRSLRPPVVFPKDPYLNMMSFMFRNSSLYGEKLAVADAETDEGLNFRELEVVVDRVRNGLNKIGIRRGDVVLIFAPNSMHFATCFFGVVSLGAIATTVNPMYTSMEVAKQVKDSGSKLVITVPQLWEKVNCLGLPAVILDYAKTSSINSQRGITYYSDLLEMGASTKNSLPVARVRQSDTAALLYSSGTTGTSKGVILTHGNFIAASLMAASDQDWKGELHNRFLCVIPMFHIFGLSILNYAQLQRGNAVVIMSRFDLHQMLRSVEKFRVTHLFVVPPIMIALAKQTVVSKYDLSSLRQLGVGAAPVGKDILEDCARNIPLAEVVQGYGMTESCGIISLEMRMKGKHHFGSTGFLVPGVEAKIVNVDTLKPLPPNQLGEIWIRGPHIMQGYFNNPQATKSTIVKEGWLLTGDLGYFDDEGRLFVVDRIKELIKYKAFQIAPAELEGLLLSHPEILDAVVIPFPDAEAGEVPIAYVVRSQGSSITEKDVQEFVAKQVASFKRLRRVTFVNSVPKSASGKILRRELIEKVRSKM</sequence>
<dbReference type="Gramene" id="ERN04712">
    <property type="protein sequence ID" value="ERN04712"/>
    <property type="gene ID" value="AMTR_s00076p00189570"/>
</dbReference>
<proteinExistence type="inferred from homology"/>
<dbReference type="PANTHER" id="PTHR24096">
    <property type="entry name" value="LONG-CHAIN-FATTY-ACID--COA LIGASE"/>
    <property type="match status" value="1"/>
</dbReference>
<dbReference type="SUPFAM" id="SSF56801">
    <property type="entry name" value="Acetyl-CoA synthetase-like"/>
    <property type="match status" value="1"/>
</dbReference>
<comment type="similarity">
    <text evidence="1">Belongs to the ATP-dependent AMP-binding enzyme family.</text>
</comment>
<evidence type="ECO:0000313" key="7">
    <source>
        <dbReference type="EMBL" id="ERN04712.1"/>
    </source>
</evidence>
<feature type="domain" description="AMP-binding enzyme C-terminal" evidence="6">
    <location>
        <begin position="454"/>
        <end position="529"/>
    </location>
</feature>
<feature type="domain" description="AMP-dependent synthetase/ligase" evidence="5">
    <location>
        <begin position="38"/>
        <end position="403"/>
    </location>
</feature>
<keyword evidence="8" id="KW-1185">Reference proteome</keyword>
<dbReference type="eggNOG" id="KOG1176">
    <property type="taxonomic scope" value="Eukaryota"/>
</dbReference>
<dbReference type="PANTHER" id="PTHR24096:SF425">
    <property type="entry name" value="4-COUMARATE--COA LIGASE-LIKE 7"/>
    <property type="match status" value="1"/>
</dbReference>
<dbReference type="GO" id="GO:0016405">
    <property type="term" value="F:CoA-ligase activity"/>
    <property type="evidence" value="ECO:0000318"/>
    <property type="project" value="GO_Central"/>
</dbReference>
<dbReference type="GO" id="GO:0005524">
    <property type="term" value="F:ATP binding"/>
    <property type="evidence" value="ECO:0007669"/>
    <property type="project" value="UniProtKB-KW"/>
</dbReference>
<organism evidence="7 8">
    <name type="scientific">Amborella trichopoda</name>
    <dbReference type="NCBI Taxonomy" id="13333"/>
    <lineage>
        <taxon>Eukaryota</taxon>
        <taxon>Viridiplantae</taxon>
        <taxon>Streptophyta</taxon>
        <taxon>Embryophyta</taxon>
        <taxon>Tracheophyta</taxon>
        <taxon>Spermatophyta</taxon>
        <taxon>Magnoliopsida</taxon>
        <taxon>Amborellales</taxon>
        <taxon>Amborellaceae</taxon>
        <taxon>Amborella</taxon>
    </lineage>
</organism>
<dbReference type="InterPro" id="IPR045851">
    <property type="entry name" value="AMP-bd_C_sf"/>
</dbReference>
<dbReference type="KEGG" id="atr:18432876"/>
<dbReference type="EMBL" id="KI394182">
    <property type="protein sequence ID" value="ERN04712.1"/>
    <property type="molecule type" value="Genomic_DNA"/>
</dbReference>
<dbReference type="OMA" id="PFNWALD"/>
<keyword evidence="4" id="KW-0067">ATP-binding</keyword>
<gene>
    <name evidence="7" type="ORF">AMTR_s00076p00189570</name>
</gene>
<evidence type="ECO:0000256" key="4">
    <source>
        <dbReference type="ARBA" id="ARBA00022840"/>
    </source>
</evidence>
<dbReference type="Pfam" id="PF13193">
    <property type="entry name" value="AMP-binding_C"/>
    <property type="match status" value="1"/>
</dbReference>
<evidence type="ECO:0000256" key="1">
    <source>
        <dbReference type="ARBA" id="ARBA00006432"/>
    </source>
</evidence>
<dbReference type="CDD" id="cd05904">
    <property type="entry name" value="4CL"/>
    <property type="match status" value="1"/>
</dbReference>
<dbReference type="PROSITE" id="PS00455">
    <property type="entry name" value="AMP_BINDING"/>
    <property type="match status" value="1"/>
</dbReference>
<dbReference type="FunFam" id="3.30.300.30:FF:000007">
    <property type="entry name" value="4-coumarate--CoA ligase 2"/>
    <property type="match status" value="1"/>
</dbReference>
<dbReference type="Gene3D" id="3.40.50.12780">
    <property type="entry name" value="N-terminal domain of ligase-like"/>
    <property type="match status" value="1"/>
</dbReference>
<dbReference type="STRING" id="13333.W1P4C6"/>
<keyword evidence="2" id="KW-0436">Ligase</keyword>
<evidence type="ECO:0000313" key="8">
    <source>
        <dbReference type="Proteomes" id="UP000017836"/>
    </source>
</evidence>
<dbReference type="OrthoDB" id="10253869at2759"/>
<dbReference type="Proteomes" id="UP000017836">
    <property type="component" value="Unassembled WGS sequence"/>
</dbReference>
<dbReference type="InterPro" id="IPR042099">
    <property type="entry name" value="ANL_N_sf"/>
</dbReference>
<dbReference type="InterPro" id="IPR020845">
    <property type="entry name" value="AMP-binding_CS"/>
</dbReference>
<accession>W1P4C6</accession>
<keyword evidence="3" id="KW-0547">Nucleotide-binding</keyword>
<evidence type="ECO:0000259" key="6">
    <source>
        <dbReference type="Pfam" id="PF13193"/>
    </source>
</evidence>
<protein>
    <recommendedName>
        <fullName evidence="9">4-coumarate--CoA ligase</fullName>
    </recommendedName>
</protein>
<evidence type="ECO:0000256" key="3">
    <source>
        <dbReference type="ARBA" id="ARBA00022741"/>
    </source>
</evidence>
<dbReference type="InterPro" id="IPR025110">
    <property type="entry name" value="AMP-bd_C"/>
</dbReference>
<dbReference type="Gene3D" id="3.30.300.30">
    <property type="match status" value="1"/>
</dbReference>
<evidence type="ECO:0000256" key="2">
    <source>
        <dbReference type="ARBA" id="ARBA00022598"/>
    </source>
</evidence>
<dbReference type="AlphaFoldDB" id="W1P4C6"/>